<evidence type="ECO:0000256" key="1">
    <source>
        <dbReference type="SAM" id="MobiDB-lite"/>
    </source>
</evidence>
<dbReference type="EnsemblPlants" id="TuG1812G0500001600.01.T02">
    <property type="protein sequence ID" value="TuG1812G0500001600.01.T02"/>
    <property type="gene ID" value="TuG1812G0500001600.01"/>
</dbReference>
<accession>A0A8R7UGC8</accession>
<dbReference type="Proteomes" id="UP000015106">
    <property type="component" value="Chromosome 5"/>
</dbReference>
<name>A0A8R7UGC8_TRIUA</name>
<proteinExistence type="predicted"/>
<dbReference type="AlphaFoldDB" id="A0A8R7UGC8"/>
<evidence type="ECO:0000313" key="2">
    <source>
        <dbReference type="EnsemblPlants" id="TuG1812G0500001600.01.T02"/>
    </source>
</evidence>
<reference evidence="2" key="3">
    <citation type="submission" date="2022-06" db="UniProtKB">
        <authorList>
            <consortium name="EnsemblPlants"/>
        </authorList>
    </citation>
    <scope>IDENTIFICATION</scope>
</reference>
<keyword evidence="3" id="KW-1185">Reference proteome</keyword>
<organism evidence="2 3">
    <name type="scientific">Triticum urartu</name>
    <name type="common">Red wild einkorn</name>
    <name type="synonym">Crithodium urartu</name>
    <dbReference type="NCBI Taxonomy" id="4572"/>
    <lineage>
        <taxon>Eukaryota</taxon>
        <taxon>Viridiplantae</taxon>
        <taxon>Streptophyta</taxon>
        <taxon>Embryophyta</taxon>
        <taxon>Tracheophyta</taxon>
        <taxon>Spermatophyta</taxon>
        <taxon>Magnoliopsida</taxon>
        <taxon>Liliopsida</taxon>
        <taxon>Poales</taxon>
        <taxon>Poaceae</taxon>
        <taxon>BOP clade</taxon>
        <taxon>Pooideae</taxon>
        <taxon>Triticodae</taxon>
        <taxon>Triticeae</taxon>
        <taxon>Triticinae</taxon>
        <taxon>Triticum</taxon>
    </lineage>
</organism>
<dbReference type="Gramene" id="TuG1812G0500001600.01.T02">
    <property type="protein sequence ID" value="TuG1812G0500001600.01.T02"/>
    <property type="gene ID" value="TuG1812G0500001600.01"/>
</dbReference>
<feature type="region of interest" description="Disordered" evidence="1">
    <location>
        <begin position="41"/>
        <end position="77"/>
    </location>
</feature>
<reference evidence="2" key="2">
    <citation type="submission" date="2018-03" db="EMBL/GenBank/DDBJ databases">
        <title>The Triticum urartu genome reveals the dynamic nature of wheat genome evolution.</title>
        <authorList>
            <person name="Ling H."/>
            <person name="Ma B."/>
            <person name="Shi X."/>
            <person name="Liu H."/>
            <person name="Dong L."/>
            <person name="Sun H."/>
            <person name="Cao Y."/>
            <person name="Gao Q."/>
            <person name="Zheng S."/>
            <person name="Li Y."/>
            <person name="Yu Y."/>
            <person name="Du H."/>
            <person name="Qi M."/>
            <person name="Li Y."/>
            <person name="Yu H."/>
            <person name="Cui Y."/>
            <person name="Wang N."/>
            <person name="Chen C."/>
            <person name="Wu H."/>
            <person name="Zhao Y."/>
            <person name="Zhang J."/>
            <person name="Li Y."/>
            <person name="Zhou W."/>
            <person name="Zhang B."/>
            <person name="Hu W."/>
            <person name="Eijk M."/>
            <person name="Tang J."/>
            <person name="Witsenboer H."/>
            <person name="Zhao S."/>
            <person name="Li Z."/>
            <person name="Zhang A."/>
            <person name="Wang D."/>
            <person name="Liang C."/>
        </authorList>
    </citation>
    <scope>NUCLEOTIDE SEQUENCE [LARGE SCALE GENOMIC DNA]</scope>
    <source>
        <strain evidence="2">cv. G1812</strain>
    </source>
</reference>
<sequence>MFLAPCCHPHSQNQAMAGDIHHGSPAAAIFPYVVPNTPMRSPDYDNDVQGTSPWVSRTSTWAPSSAMPGGPYMRSNG</sequence>
<reference evidence="3" key="1">
    <citation type="journal article" date="2013" name="Nature">
        <title>Draft genome of the wheat A-genome progenitor Triticum urartu.</title>
        <authorList>
            <person name="Ling H.Q."/>
            <person name="Zhao S."/>
            <person name="Liu D."/>
            <person name="Wang J."/>
            <person name="Sun H."/>
            <person name="Zhang C."/>
            <person name="Fan H."/>
            <person name="Li D."/>
            <person name="Dong L."/>
            <person name="Tao Y."/>
            <person name="Gao C."/>
            <person name="Wu H."/>
            <person name="Li Y."/>
            <person name="Cui Y."/>
            <person name="Guo X."/>
            <person name="Zheng S."/>
            <person name="Wang B."/>
            <person name="Yu K."/>
            <person name="Liang Q."/>
            <person name="Yang W."/>
            <person name="Lou X."/>
            <person name="Chen J."/>
            <person name="Feng M."/>
            <person name="Jian J."/>
            <person name="Zhang X."/>
            <person name="Luo G."/>
            <person name="Jiang Y."/>
            <person name="Liu J."/>
            <person name="Wang Z."/>
            <person name="Sha Y."/>
            <person name="Zhang B."/>
            <person name="Wu H."/>
            <person name="Tang D."/>
            <person name="Shen Q."/>
            <person name="Xue P."/>
            <person name="Zou S."/>
            <person name="Wang X."/>
            <person name="Liu X."/>
            <person name="Wang F."/>
            <person name="Yang Y."/>
            <person name="An X."/>
            <person name="Dong Z."/>
            <person name="Zhang K."/>
            <person name="Zhang X."/>
            <person name="Luo M.C."/>
            <person name="Dvorak J."/>
            <person name="Tong Y."/>
            <person name="Wang J."/>
            <person name="Yang H."/>
            <person name="Li Z."/>
            <person name="Wang D."/>
            <person name="Zhang A."/>
            <person name="Wang J."/>
        </authorList>
    </citation>
    <scope>NUCLEOTIDE SEQUENCE</scope>
    <source>
        <strain evidence="3">cv. G1812</strain>
    </source>
</reference>
<feature type="compositionally biased region" description="Polar residues" evidence="1">
    <location>
        <begin position="48"/>
        <end position="63"/>
    </location>
</feature>
<protein>
    <submittedName>
        <fullName evidence="2">Uncharacterized protein</fullName>
    </submittedName>
</protein>
<evidence type="ECO:0000313" key="3">
    <source>
        <dbReference type="Proteomes" id="UP000015106"/>
    </source>
</evidence>